<sequence length="59" mass="6706">LILPRDSGLCTMSITLSDNGYYVPRRMLEFRSANAVAFNILVTLRINGTNPRYIGSWEK</sequence>
<dbReference type="EMBL" id="DQ157448">
    <property type="protein sequence ID" value="AAZ83727.1"/>
    <property type="molecule type" value="mRNA"/>
</dbReference>
<name>Q3Y5G9_9MONO</name>
<protein>
    <submittedName>
        <fullName evidence="1">M protein</fullName>
    </submittedName>
</protein>
<proteinExistence type="evidence at transcript level"/>
<organism evidence="1">
    <name type="scientific">Morbillivirus caprinae</name>
    <dbReference type="NCBI Taxonomy" id="3052343"/>
    <lineage>
        <taxon>Viruses</taxon>
        <taxon>Riboviria</taxon>
        <taxon>Orthornavirae</taxon>
        <taxon>Negarnaviricota</taxon>
        <taxon>Haploviricotina</taxon>
        <taxon>Monjiviricetes</taxon>
        <taxon>Mononegavirales</taxon>
        <taxon>Paramyxoviridae</taxon>
        <taxon>Orthoparamyxovirinae</taxon>
        <taxon>Morbillivirus</taxon>
    </lineage>
</organism>
<accession>Q3Y5G9</accession>
<evidence type="ECO:0000313" key="1">
    <source>
        <dbReference type="EMBL" id="AAZ83727.1"/>
    </source>
</evidence>
<feature type="non-terminal residue" evidence="1">
    <location>
        <position position="59"/>
    </location>
</feature>
<reference evidence="1" key="1">
    <citation type="submission" date="2005-08" db="EMBL/GenBank/DDBJ databases">
        <authorList>
            <person name="Chitradevi S."/>
            <person name="Thangavelu A."/>
            <person name="Ramaswamy V."/>
        </authorList>
    </citation>
    <scope>NUCLEOTIDE SEQUENCE</scope>
    <source>
        <strain evidence="1">AR-87</strain>
    </source>
</reference>
<feature type="non-terminal residue" evidence="1">
    <location>
        <position position="1"/>
    </location>
</feature>